<feature type="region of interest" description="Disordered" evidence="1">
    <location>
        <begin position="1"/>
        <end position="134"/>
    </location>
</feature>
<comment type="caution">
    <text evidence="2">The sequence shown here is derived from an EMBL/GenBank/DDBJ whole genome shotgun (WGS) entry which is preliminary data.</text>
</comment>
<sequence>MTAKAAAKSLATIRKAARVRQEEENKQRLQDGEEVRRVTVKSKPSSADGQMQEEGVEGDTDPWDPEQTTREGNATGSSKPEVDRKSNMTGTLEVKNTSVVMVKGDAALSNRRSEELSLNGKSDEASKSAVVDTSDLDSMVAGVAQTQ</sequence>
<dbReference type="Proteomes" id="UP000434957">
    <property type="component" value="Unassembled WGS sequence"/>
</dbReference>
<keyword evidence="3" id="KW-1185">Reference proteome</keyword>
<evidence type="ECO:0000256" key="1">
    <source>
        <dbReference type="SAM" id="MobiDB-lite"/>
    </source>
</evidence>
<reference evidence="2 3" key="1">
    <citation type="submission" date="2018-08" db="EMBL/GenBank/DDBJ databases">
        <title>Genomic investigation of the strawberry pathogen Phytophthora fragariae indicates pathogenicity is determined by transcriptional variation in three key races.</title>
        <authorList>
            <person name="Adams T.M."/>
            <person name="Armitage A.D."/>
            <person name="Sobczyk M.K."/>
            <person name="Bates H.J."/>
            <person name="Dunwell J.M."/>
            <person name="Nellist C.F."/>
            <person name="Harrison R.J."/>
        </authorList>
    </citation>
    <scope>NUCLEOTIDE SEQUENCE [LARGE SCALE GENOMIC DNA]</scope>
    <source>
        <strain evidence="2 3">SCRP333</strain>
    </source>
</reference>
<evidence type="ECO:0000313" key="3">
    <source>
        <dbReference type="Proteomes" id="UP000434957"/>
    </source>
</evidence>
<dbReference type="AlphaFoldDB" id="A0A6A4B149"/>
<name>A0A6A4B149_9STRA</name>
<feature type="compositionally biased region" description="Polar residues" evidence="1">
    <location>
        <begin position="87"/>
        <end position="99"/>
    </location>
</feature>
<accession>A0A6A4B149</accession>
<feature type="compositionally biased region" description="Acidic residues" evidence="1">
    <location>
        <begin position="54"/>
        <end position="64"/>
    </location>
</feature>
<evidence type="ECO:0000313" key="2">
    <source>
        <dbReference type="EMBL" id="KAE9265306.1"/>
    </source>
</evidence>
<dbReference type="EMBL" id="QXFT01007943">
    <property type="protein sequence ID" value="KAE9265306.1"/>
    <property type="molecule type" value="Genomic_DNA"/>
</dbReference>
<proteinExistence type="predicted"/>
<feature type="compositionally biased region" description="Basic and acidic residues" evidence="1">
    <location>
        <begin position="19"/>
        <end position="37"/>
    </location>
</feature>
<feature type="compositionally biased region" description="Basic and acidic residues" evidence="1">
    <location>
        <begin position="111"/>
        <end position="126"/>
    </location>
</feature>
<protein>
    <submittedName>
        <fullName evidence="2">Uncharacterized protein</fullName>
    </submittedName>
</protein>
<gene>
    <name evidence="2" type="ORF">PR003_g32497</name>
</gene>
<organism evidence="2 3">
    <name type="scientific">Phytophthora rubi</name>
    <dbReference type="NCBI Taxonomy" id="129364"/>
    <lineage>
        <taxon>Eukaryota</taxon>
        <taxon>Sar</taxon>
        <taxon>Stramenopiles</taxon>
        <taxon>Oomycota</taxon>
        <taxon>Peronosporomycetes</taxon>
        <taxon>Peronosporales</taxon>
        <taxon>Peronosporaceae</taxon>
        <taxon>Phytophthora</taxon>
    </lineage>
</organism>